<organism evidence="3 4">
    <name type="scientific">Linnemannia elongata AG-77</name>
    <dbReference type="NCBI Taxonomy" id="1314771"/>
    <lineage>
        <taxon>Eukaryota</taxon>
        <taxon>Fungi</taxon>
        <taxon>Fungi incertae sedis</taxon>
        <taxon>Mucoromycota</taxon>
        <taxon>Mortierellomycotina</taxon>
        <taxon>Mortierellomycetes</taxon>
        <taxon>Mortierellales</taxon>
        <taxon>Mortierellaceae</taxon>
        <taxon>Linnemannia</taxon>
    </lineage>
</organism>
<proteinExistence type="predicted"/>
<dbReference type="EMBL" id="KV442065">
    <property type="protein sequence ID" value="OAQ26650.1"/>
    <property type="molecule type" value="Genomic_DNA"/>
</dbReference>
<dbReference type="Proteomes" id="UP000078512">
    <property type="component" value="Unassembled WGS sequence"/>
</dbReference>
<evidence type="ECO:0000256" key="1">
    <source>
        <dbReference type="SAM" id="MobiDB-lite"/>
    </source>
</evidence>
<evidence type="ECO:0000259" key="2">
    <source>
        <dbReference type="PROSITE" id="PS50222"/>
    </source>
</evidence>
<dbReference type="SUPFAM" id="SSF47473">
    <property type="entry name" value="EF-hand"/>
    <property type="match status" value="1"/>
</dbReference>
<accession>A0A197JNC1</accession>
<dbReference type="AlphaFoldDB" id="A0A197JNC1"/>
<reference evidence="3 4" key="1">
    <citation type="submission" date="2016-05" db="EMBL/GenBank/DDBJ databases">
        <title>Genome sequencing reveals origins of a unique bacterial endosymbiosis in the earliest lineages of terrestrial Fungi.</title>
        <authorList>
            <consortium name="DOE Joint Genome Institute"/>
            <person name="Uehling J."/>
            <person name="Gryganskyi A."/>
            <person name="Hameed K."/>
            <person name="Tschaplinski T."/>
            <person name="Misztal P."/>
            <person name="Wu S."/>
            <person name="Desiro A."/>
            <person name="Vande Pol N."/>
            <person name="Du Z.-Y."/>
            <person name="Zienkiewicz A."/>
            <person name="Zienkiewicz K."/>
            <person name="Morin E."/>
            <person name="Tisserant E."/>
            <person name="Splivallo R."/>
            <person name="Hainaut M."/>
            <person name="Henrissat B."/>
            <person name="Ohm R."/>
            <person name="Kuo A."/>
            <person name="Yan J."/>
            <person name="Lipzen A."/>
            <person name="Nolan M."/>
            <person name="Labutti K."/>
            <person name="Barry K."/>
            <person name="Goldstein A."/>
            <person name="Labbe J."/>
            <person name="Schadt C."/>
            <person name="Tuskan G."/>
            <person name="Grigoriev I."/>
            <person name="Martin F."/>
            <person name="Vilgalys R."/>
            <person name="Bonito G."/>
        </authorList>
    </citation>
    <scope>NUCLEOTIDE SEQUENCE [LARGE SCALE GENOMIC DNA]</scope>
    <source>
        <strain evidence="3 4">AG-77</strain>
    </source>
</reference>
<dbReference type="InterPro" id="IPR002048">
    <property type="entry name" value="EF_hand_dom"/>
</dbReference>
<name>A0A197JNC1_9FUNG</name>
<feature type="compositionally biased region" description="Polar residues" evidence="1">
    <location>
        <begin position="12"/>
        <end position="21"/>
    </location>
</feature>
<sequence length="103" mass="12011">MHSSFLFHSSSTQSRPYTPSIMSDISPEVQALFDQHELSGDRQLNFDELYDLIIKVDSTITEDTLQDLMDSFDTNYNDKLSLNEFSHLYKMVVERKKEREAKA</sequence>
<dbReference type="Pfam" id="PF13499">
    <property type="entry name" value="EF-hand_7"/>
    <property type="match status" value="1"/>
</dbReference>
<dbReference type="Gene3D" id="1.10.238.10">
    <property type="entry name" value="EF-hand"/>
    <property type="match status" value="1"/>
</dbReference>
<protein>
    <recommendedName>
        <fullName evidence="2">EF-hand domain-containing protein</fullName>
    </recommendedName>
</protein>
<dbReference type="InterPro" id="IPR011992">
    <property type="entry name" value="EF-hand-dom_pair"/>
</dbReference>
<gene>
    <name evidence="3" type="ORF">K457DRAFT_22026</name>
</gene>
<feature type="compositionally biased region" description="Low complexity" evidence="1">
    <location>
        <begin position="1"/>
        <end position="11"/>
    </location>
</feature>
<feature type="region of interest" description="Disordered" evidence="1">
    <location>
        <begin position="1"/>
        <end position="21"/>
    </location>
</feature>
<dbReference type="SMART" id="SM00054">
    <property type="entry name" value="EFh"/>
    <property type="match status" value="2"/>
</dbReference>
<dbReference type="GO" id="GO:0005509">
    <property type="term" value="F:calcium ion binding"/>
    <property type="evidence" value="ECO:0007669"/>
    <property type="project" value="InterPro"/>
</dbReference>
<dbReference type="OrthoDB" id="26525at2759"/>
<feature type="domain" description="EF-hand" evidence="2">
    <location>
        <begin position="60"/>
        <end position="95"/>
    </location>
</feature>
<evidence type="ECO:0000313" key="3">
    <source>
        <dbReference type="EMBL" id="OAQ26650.1"/>
    </source>
</evidence>
<dbReference type="PROSITE" id="PS50222">
    <property type="entry name" value="EF_HAND_2"/>
    <property type="match status" value="1"/>
</dbReference>
<evidence type="ECO:0000313" key="4">
    <source>
        <dbReference type="Proteomes" id="UP000078512"/>
    </source>
</evidence>
<keyword evidence="4" id="KW-1185">Reference proteome</keyword>